<feature type="transmembrane region" description="Helical" evidence="8">
    <location>
        <begin position="611"/>
        <end position="635"/>
    </location>
</feature>
<feature type="transmembrane region" description="Helical" evidence="8">
    <location>
        <begin position="128"/>
        <end position="146"/>
    </location>
</feature>
<feature type="transmembrane region" description="Helical" evidence="8">
    <location>
        <begin position="521"/>
        <end position="541"/>
    </location>
</feature>
<evidence type="ECO:0000313" key="11">
    <source>
        <dbReference type="Proteomes" id="UP000307173"/>
    </source>
</evidence>
<dbReference type="PANTHER" id="PTHR12266">
    <property type="entry name" value="NA+/CA2+ K+ INDEPENDENT EXCHANGER"/>
    <property type="match status" value="1"/>
</dbReference>
<keyword evidence="3" id="KW-0813">Transport</keyword>
<keyword evidence="5 8" id="KW-1133">Transmembrane helix</keyword>
<evidence type="ECO:0000256" key="2">
    <source>
        <dbReference type="ARBA" id="ARBA00008170"/>
    </source>
</evidence>
<dbReference type="Pfam" id="PF01699">
    <property type="entry name" value="Na_Ca_ex"/>
    <property type="match status" value="2"/>
</dbReference>
<name>A0A4T0WXY0_9ASCO</name>
<organism evidence="10 11">
    <name type="scientific">Pichia inconspicua</name>
    <dbReference type="NCBI Taxonomy" id="52247"/>
    <lineage>
        <taxon>Eukaryota</taxon>
        <taxon>Fungi</taxon>
        <taxon>Dikarya</taxon>
        <taxon>Ascomycota</taxon>
        <taxon>Saccharomycotina</taxon>
        <taxon>Pichiomycetes</taxon>
        <taxon>Pichiales</taxon>
        <taxon>Pichiaceae</taxon>
        <taxon>Pichia</taxon>
    </lineage>
</organism>
<feature type="region of interest" description="Disordered" evidence="7">
    <location>
        <begin position="348"/>
        <end position="376"/>
    </location>
</feature>
<accession>A0A4T0WXY0</accession>
<protein>
    <recommendedName>
        <fullName evidence="9">Sodium/calcium exchanger membrane region domain-containing protein</fullName>
    </recommendedName>
</protein>
<keyword evidence="4 8" id="KW-0812">Transmembrane</keyword>
<feature type="transmembrane region" description="Helical" evidence="8">
    <location>
        <begin position="52"/>
        <end position="73"/>
    </location>
</feature>
<evidence type="ECO:0000256" key="4">
    <source>
        <dbReference type="ARBA" id="ARBA00022692"/>
    </source>
</evidence>
<feature type="transmembrane region" description="Helical" evidence="8">
    <location>
        <begin position="181"/>
        <end position="201"/>
    </location>
</feature>
<dbReference type="InterPro" id="IPR044880">
    <property type="entry name" value="NCX_ion-bd_dom_sf"/>
</dbReference>
<evidence type="ECO:0000256" key="5">
    <source>
        <dbReference type="ARBA" id="ARBA00022989"/>
    </source>
</evidence>
<feature type="compositionally biased region" description="Polar residues" evidence="7">
    <location>
        <begin position="300"/>
        <end position="316"/>
    </location>
</feature>
<gene>
    <name evidence="10" type="ORF">CANINC_004321</name>
</gene>
<proteinExistence type="inferred from homology"/>
<evidence type="ECO:0000256" key="7">
    <source>
        <dbReference type="SAM" id="MobiDB-lite"/>
    </source>
</evidence>
<feature type="transmembrane region" description="Helical" evidence="8">
    <location>
        <begin position="687"/>
        <end position="705"/>
    </location>
</feature>
<feature type="compositionally biased region" description="Low complexity" evidence="7">
    <location>
        <begin position="360"/>
        <end position="372"/>
    </location>
</feature>
<evidence type="ECO:0000313" key="10">
    <source>
        <dbReference type="EMBL" id="TID15792.1"/>
    </source>
</evidence>
<evidence type="ECO:0000259" key="9">
    <source>
        <dbReference type="Pfam" id="PF01699"/>
    </source>
</evidence>
<feature type="domain" description="Sodium/calcium exchanger membrane region" evidence="9">
    <location>
        <begin position="61"/>
        <end position="199"/>
    </location>
</feature>
<evidence type="ECO:0000256" key="3">
    <source>
        <dbReference type="ARBA" id="ARBA00022448"/>
    </source>
</evidence>
<keyword evidence="6 8" id="KW-0472">Membrane</keyword>
<dbReference type="OrthoDB" id="407410at2759"/>
<dbReference type="GO" id="GO:0016020">
    <property type="term" value="C:membrane"/>
    <property type="evidence" value="ECO:0007669"/>
    <property type="project" value="UniProtKB-SubCell"/>
</dbReference>
<feature type="transmembrane region" description="Helical" evidence="8">
    <location>
        <begin position="747"/>
        <end position="766"/>
    </location>
</feature>
<keyword evidence="11" id="KW-1185">Reference proteome</keyword>
<feature type="transmembrane region" description="Helical" evidence="8">
    <location>
        <begin position="158"/>
        <end position="175"/>
    </location>
</feature>
<dbReference type="InterPro" id="IPR051359">
    <property type="entry name" value="CaCA_antiporter"/>
</dbReference>
<comment type="similarity">
    <text evidence="2">Belongs to the Ca(2+):cation antiporter (CaCA) (TC 2.A.19) family.</text>
</comment>
<dbReference type="GO" id="GO:0006874">
    <property type="term" value="P:intracellular calcium ion homeostasis"/>
    <property type="evidence" value="ECO:0007669"/>
    <property type="project" value="TreeGrafter"/>
</dbReference>
<sequence>MTLTDLTECEIPIHNSTSEICEYVSTNCRDWHNIYLRQYYCSVANHPILANIVLWFSVMIIIGFLFLILGLLASDYLVPNLSALSDALKMDEKLSGLTLLAFANGSPDILSTYVAMKEGVTSMAVGELLGSANFSLTVVIGVLAIYKPFKVNQKTFMRDLVIFSLLLLTSLWILYDGVITIFESVVLCLLYVIFIGFSILIPGDDYNHSEQQQQQQRDAEGINNMDIESLVAENDDRVSCTSVDSRNSNSSMNDYYFAHNIDNLEQGRGYKIALLDSIKLAWLYHRKTSGSHNEERKSESIQGGNSPKSPIDNESTGLLVPTINLDSNIEDSNEDTFATHSTITKQQNRQFLNIPLKNASPSRSRSNSLRQSQGKEDYQILYPHKAAAHSRANSFTYKSLDHDLKSDNASIVPVIVEPEDNQTHLTIGITNYRNGMTSQDSLLASEARSDILLRPERPALRLSTDGPYSNPDFYCRPKTPNESSSSSILIPYVEYNRTTSIFKKLVPTEMFSGAISIDEKILAVLIIPLSAVFNTIIPVSLPSELKGEIYDHELSISSKLFHIQIGFLPLLLFDFNISIPILVSAIVLPTLSIVMQYFSSKRHYQIFLPPLLALTGFFGVLKLITLTAGAVISVLRNIAEIYSLNESILGLTILSLGNSIGDVVTNLALAGLGRPLTGLHACFGSPLLYILFGIGICSLVVQLAATQTKSIEFEVDASLKLTAMSIVAILLIYTISLPLNGWVFQLWVGYVGMCMWFCVTTTNFVLHGHR</sequence>
<dbReference type="EMBL" id="SELW01000652">
    <property type="protein sequence ID" value="TID15792.1"/>
    <property type="molecule type" value="Genomic_DNA"/>
</dbReference>
<dbReference type="AlphaFoldDB" id="A0A4T0WXY0"/>
<dbReference type="STRING" id="52247.A0A4T0WXY0"/>
<reference evidence="10 11" key="1">
    <citation type="journal article" date="2019" name="Front. Genet.">
        <title>Whole-Genome Sequencing of the Opportunistic Yeast Pathogen Candida inconspicua Uncovers Its Hybrid Origin.</title>
        <authorList>
            <person name="Mixao V."/>
            <person name="Hansen A.P."/>
            <person name="Saus E."/>
            <person name="Boekhout T."/>
            <person name="Lass-Florl C."/>
            <person name="Gabaldon T."/>
        </authorList>
    </citation>
    <scope>NUCLEOTIDE SEQUENCE [LARGE SCALE GENOMIC DNA]</scope>
    <source>
        <strain evidence="10 11">CBS 180</strain>
    </source>
</reference>
<feature type="domain" description="Sodium/calcium exchanger membrane region" evidence="9">
    <location>
        <begin position="614"/>
        <end position="763"/>
    </location>
</feature>
<feature type="region of interest" description="Disordered" evidence="7">
    <location>
        <begin position="289"/>
        <end position="317"/>
    </location>
</feature>
<dbReference type="InterPro" id="IPR004837">
    <property type="entry name" value="NaCa_Exmemb"/>
</dbReference>
<comment type="caution">
    <text evidence="10">The sequence shown here is derived from an EMBL/GenBank/DDBJ whole genome shotgun (WGS) entry which is preliminary data.</text>
</comment>
<evidence type="ECO:0000256" key="8">
    <source>
        <dbReference type="SAM" id="Phobius"/>
    </source>
</evidence>
<dbReference type="GO" id="GO:0008324">
    <property type="term" value="F:monoatomic cation transmembrane transporter activity"/>
    <property type="evidence" value="ECO:0007669"/>
    <property type="project" value="TreeGrafter"/>
</dbReference>
<evidence type="ECO:0000256" key="1">
    <source>
        <dbReference type="ARBA" id="ARBA00004141"/>
    </source>
</evidence>
<evidence type="ECO:0000256" key="6">
    <source>
        <dbReference type="ARBA" id="ARBA00023136"/>
    </source>
</evidence>
<feature type="transmembrane region" description="Helical" evidence="8">
    <location>
        <begin position="577"/>
        <end position="599"/>
    </location>
</feature>
<dbReference type="Gene3D" id="1.20.1420.30">
    <property type="entry name" value="NCX, central ion-binding region"/>
    <property type="match status" value="2"/>
</dbReference>
<dbReference type="PANTHER" id="PTHR12266:SF0">
    <property type="entry name" value="MITOCHONDRIAL SODIUM_CALCIUM EXCHANGER PROTEIN"/>
    <property type="match status" value="1"/>
</dbReference>
<dbReference type="Proteomes" id="UP000307173">
    <property type="component" value="Unassembled WGS sequence"/>
</dbReference>
<comment type="subcellular location">
    <subcellularLocation>
        <location evidence="1">Membrane</location>
        <topology evidence="1">Multi-pass membrane protein</topology>
    </subcellularLocation>
</comment>